<dbReference type="EMBL" id="FOKQ01000042">
    <property type="protein sequence ID" value="SFD17270.1"/>
    <property type="molecule type" value="Genomic_DNA"/>
</dbReference>
<evidence type="ECO:0000256" key="4">
    <source>
        <dbReference type="ARBA" id="ARBA00012568"/>
    </source>
</evidence>
<sequence length="300" mass="34339">MPYINVCGKQIYFEEYGADNKPTIVYLHGGPGESCLTYSYQAKKLSEYCHVISFDQYGVFRSDAIADDEKLTVNNLVEMTEQMRIVLGINSWIPLGHSFGGMLALIYAHKYPDSTDAVIYDNPMWSALHTARAIAEATLPCFEKTSNTEQTELCKGILQDGISAKTAFEKAMTIDINEEVRRNCHVIDPESYNAYINDHIEDPMVPEECWSRFVTFRQRLFDSADFYESYLPYISDISSPQLLIVGEYDMTCGEYERKHFIKKAQNGILETFNGCAHLSWFEESEKYTDSIIRFALNLQV</sequence>
<comment type="catalytic activity">
    <reaction evidence="1">
        <text>Release of N-terminal proline from a peptide.</text>
        <dbReference type="EC" id="3.4.11.5"/>
    </reaction>
</comment>
<evidence type="ECO:0000256" key="6">
    <source>
        <dbReference type="ARBA" id="ARBA00022490"/>
    </source>
</evidence>
<proteinExistence type="inferred from homology"/>
<dbReference type="PRINTS" id="PR00793">
    <property type="entry name" value="PROAMNOPTASE"/>
</dbReference>
<dbReference type="PANTHER" id="PTHR43722:SF1">
    <property type="entry name" value="PROLINE IMINOPEPTIDASE"/>
    <property type="match status" value="1"/>
</dbReference>
<keyword evidence="7" id="KW-0645">Protease</keyword>
<dbReference type="InterPro" id="IPR029058">
    <property type="entry name" value="AB_hydrolase_fold"/>
</dbReference>
<dbReference type="InterPro" id="IPR000073">
    <property type="entry name" value="AB_hydrolase_1"/>
</dbReference>
<keyword evidence="5" id="KW-0031">Aminopeptidase</keyword>
<protein>
    <recommendedName>
        <fullName evidence="4">prolyl aminopeptidase</fullName>
        <ecNumber evidence="4">3.4.11.5</ecNumber>
    </recommendedName>
    <alternativeName>
        <fullName evidence="9">Prolyl aminopeptidase</fullName>
    </alternativeName>
</protein>
<evidence type="ECO:0000313" key="11">
    <source>
        <dbReference type="EMBL" id="SFD17270.1"/>
    </source>
</evidence>
<comment type="subcellular location">
    <subcellularLocation>
        <location evidence="2">Cytoplasm</location>
    </subcellularLocation>
</comment>
<dbReference type="GO" id="GO:0006508">
    <property type="term" value="P:proteolysis"/>
    <property type="evidence" value="ECO:0007669"/>
    <property type="project" value="UniProtKB-KW"/>
</dbReference>
<gene>
    <name evidence="11" type="ORF">SAMN02910406_03302</name>
</gene>
<dbReference type="GO" id="GO:0005737">
    <property type="term" value="C:cytoplasm"/>
    <property type="evidence" value="ECO:0007669"/>
    <property type="project" value="UniProtKB-SubCell"/>
</dbReference>
<dbReference type="Gene3D" id="3.40.50.1820">
    <property type="entry name" value="alpha/beta hydrolase"/>
    <property type="match status" value="1"/>
</dbReference>
<dbReference type="InterPro" id="IPR005944">
    <property type="entry name" value="Pro_iminopeptidase"/>
</dbReference>
<dbReference type="EC" id="3.4.11.5" evidence="4"/>
<dbReference type="SUPFAM" id="SSF53474">
    <property type="entry name" value="alpha/beta-Hydrolases"/>
    <property type="match status" value="1"/>
</dbReference>
<evidence type="ECO:0000256" key="3">
    <source>
        <dbReference type="ARBA" id="ARBA00010088"/>
    </source>
</evidence>
<dbReference type="Proteomes" id="UP000182192">
    <property type="component" value="Unassembled WGS sequence"/>
</dbReference>
<feature type="domain" description="AB hydrolase-1" evidence="10">
    <location>
        <begin position="22"/>
        <end position="126"/>
    </location>
</feature>
<comment type="similarity">
    <text evidence="3">Belongs to the peptidase S33 family.</text>
</comment>
<keyword evidence="8" id="KW-0378">Hydrolase</keyword>
<evidence type="ECO:0000256" key="2">
    <source>
        <dbReference type="ARBA" id="ARBA00004496"/>
    </source>
</evidence>
<evidence type="ECO:0000256" key="9">
    <source>
        <dbReference type="ARBA" id="ARBA00029605"/>
    </source>
</evidence>
<dbReference type="GO" id="GO:0004177">
    <property type="term" value="F:aminopeptidase activity"/>
    <property type="evidence" value="ECO:0007669"/>
    <property type="project" value="UniProtKB-KW"/>
</dbReference>
<accession>A0A1I1QGM8</accession>
<dbReference type="AlphaFoldDB" id="A0A1I1QGM8"/>
<evidence type="ECO:0000256" key="8">
    <source>
        <dbReference type="ARBA" id="ARBA00022801"/>
    </source>
</evidence>
<keyword evidence="6" id="KW-0963">Cytoplasm</keyword>
<evidence type="ECO:0000256" key="7">
    <source>
        <dbReference type="ARBA" id="ARBA00022670"/>
    </source>
</evidence>
<organism evidence="11">
    <name type="scientific">Ruminococcus albus</name>
    <dbReference type="NCBI Taxonomy" id="1264"/>
    <lineage>
        <taxon>Bacteria</taxon>
        <taxon>Bacillati</taxon>
        <taxon>Bacillota</taxon>
        <taxon>Clostridia</taxon>
        <taxon>Eubacteriales</taxon>
        <taxon>Oscillospiraceae</taxon>
        <taxon>Ruminococcus</taxon>
    </lineage>
</organism>
<dbReference type="Pfam" id="PF00561">
    <property type="entry name" value="Abhydrolase_1"/>
    <property type="match status" value="1"/>
</dbReference>
<dbReference type="RefSeq" id="WP_074963087.1">
    <property type="nucleotide sequence ID" value="NZ_FOKQ01000042.1"/>
</dbReference>
<reference evidence="11" key="1">
    <citation type="submission" date="2016-10" db="EMBL/GenBank/DDBJ databases">
        <authorList>
            <person name="de Groot N.N."/>
        </authorList>
    </citation>
    <scope>NUCLEOTIDE SEQUENCE [LARGE SCALE GENOMIC DNA]</scope>
    <source>
        <strain evidence="11">AR67</strain>
    </source>
</reference>
<dbReference type="InterPro" id="IPR002410">
    <property type="entry name" value="Peptidase_S33"/>
</dbReference>
<evidence type="ECO:0000259" key="10">
    <source>
        <dbReference type="Pfam" id="PF00561"/>
    </source>
</evidence>
<evidence type="ECO:0000256" key="1">
    <source>
        <dbReference type="ARBA" id="ARBA00001585"/>
    </source>
</evidence>
<dbReference type="OrthoDB" id="53505at2"/>
<dbReference type="PANTHER" id="PTHR43722">
    <property type="entry name" value="PROLINE IMINOPEPTIDASE"/>
    <property type="match status" value="1"/>
</dbReference>
<name>A0A1I1QGM8_RUMAL</name>
<evidence type="ECO:0000256" key="5">
    <source>
        <dbReference type="ARBA" id="ARBA00022438"/>
    </source>
</evidence>